<evidence type="ECO:0000256" key="7">
    <source>
        <dbReference type="PIRSR" id="PIRSR602481-1"/>
    </source>
</evidence>
<comment type="cofactor">
    <cofactor evidence="7">
        <name>Zn(2+)</name>
        <dbReference type="ChEBI" id="CHEBI:29105"/>
    </cofactor>
    <text evidence="7">Binds 1 zinc ion per subunit.</text>
</comment>
<keyword evidence="3 7" id="KW-0862">Zinc</keyword>
<evidence type="ECO:0000256" key="3">
    <source>
        <dbReference type="ARBA" id="ARBA00022833"/>
    </source>
</evidence>
<evidence type="ECO:0000313" key="9">
    <source>
        <dbReference type="EMBL" id="OLR55117.1"/>
    </source>
</evidence>
<dbReference type="GO" id="GO:1900376">
    <property type="term" value="P:regulation of secondary metabolite biosynthetic process"/>
    <property type="evidence" value="ECO:0007669"/>
    <property type="project" value="TreeGrafter"/>
</dbReference>
<dbReference type="Pfam" id="PF01475">
    <property type="entry name" value="FUR"/>
    <property type="match status" value="1"/>
</dbReference>
<evidence type="ECO:0000256" key="8">
    <source>
        <dbReference type="PIRSR" id="PIRSR602481-2"/>
    </source>
</evidence>
<dbReference type="AlphaFoldDB" id="A0A1Q9JG40"/>
<keyword evidence="10" id="KW-1185">Reference proteome</keyword>
<evidence type="ECO:0000256" key="1">
    <source>
        <dbReference type="ARBA" id="ARBA00007957"/>
    </source>
</evidence>
<sequence length="127" mass="14715">MTKYARKIAQIVDGSNDHLTAEQIFLRMKKEYPGIVLASVYNNLNMLCDTGRVRRLLIEGSPDRFDKTLRHDHVVCNVCGKLSDFKFRDLTREIEEELGGSIESYDLKINYICPECRRAMKKNQNNS</sequence>
<comment type="caution">
    <text evidence="9">The sequence shown here is derived from an EMBL/GenBank/DDBJ whole genome shotgun (WGS) entry which is preliminary data.</text>
</comment>
<evidence type="ECO:0000256" key="2">
    <source>
        <dbReference type="ARBA" id="ARBA00022491"/>
    </source>
</evidence>
<accession>A0A1Q9JG40</accession>
<feature type="binding site" evidence="7">
    <location>
        <position position="79"/>
    </location>
    <ligand>
        <name>Zn(2+)</name>
        <dbReference type="ChEBI" id="CHEBI:29105"/>
    </ligand>
</feature>
<dbReference type="RefSeq" id="WP_075712118.1">
    <property type="nucleotide sequence ID" value="NZ_MJIE01000001.1"/>
</dbReference>
<keyword evidence="6" id="KW-0804">Transcription</keyword>
<keyword evidence="2" id="KW-0678">Repressor</keyword>
<dbReference type="GO" id="GO:0000976">
    <property type="term" value="F:transcription cis-regulatory region binding"/>
    <property type="evidence" value="ECO:0007669"/>
    <property type="project" value="TreeGrafter"/>
</dbReference>
<evidence type="ECO:0000256" key="6">
    <source>
        <dbReference type="ARBA" id="ARBA00023163"/>
    </source>
</evidence>
<evidence type="ECO:0000313" key="10">
    <source>
        <dbReference type="Proteomes" id="UP000187404"/>
    </source>
</evidence>
<dbReference type="Gene3D" id="3.30.1490.190">
    <property type="match status" value="1"/>
</dbReference>
<dbReference type="PANTHER" id="PTHR33202:SF7">
    <property type="entry name" value="FERRIC UPTAKE REGULATION PROTEIN"/>
    <property type="match status" value="1"/>
</dbReference>
<dbReference type="STRING" id="1261640.BHK98_02990"/>
<feature type="binding site" evidence="7">
    <location>
        <position position="76"/>
    </location>
    <ligand>
        <name>Zn(2+)</name>
        <dbReference type="ChEBI" id="CHEBI:29105"/>
    </ligand>
</feature>
<dbReference type="InterPro" id="IPR043135">
    <property type="entry name" value="Fur_C"/>
</dbReference>
<dbReference type="CDD" id="cd07153">
    <property type="entry name" value="Fur_like"/>
    <property type="match status" value="1"/>
</dbReference>
<keyword evidence="8" id="KW-0408">Iron</keyword>
<reference evidence="9 10" key="1">
    <citation type="journal article" date="2016" name="Appl. Environ. Microbiol.">
        <title>Function and Phylogeny of Bacterial Butyryl Coenzyme A:Acetate Transferases and Their Diversity in the Proximal Colon of Swine.</title>
        <authorList>
            <person name="Trachsel J."/>
            <person name="Bayles D.O."/>
            <person name="Looft T."/>
            <person name="Levine U.Y."/>
            <person name="Allen H.K."/>
        </authorList>
    </citation>
    <scope>NUCLEOTIDE SEQUENCE [LARGE SCALE GENOMIC DNA]</scope>
    <source>
        <strain evidence="9 10">68-3-10</strain>
    </source>
</reference>
<protein>
    <submittedName>
        <fullName evidence="9">Transcriptional repressor</fullName>
    </submittedName>
</protein>
<keyword evidence="5" id="KW-0238">DNA-binding</keyword>
<dbReference type="OrthoDB" id="8659436at2"/>
<dbReference type="SUPFAM" id="SSF46785">
    <property type="entry name" value="Winged helix' DNA-binding domain"/>
    <property type="match status" value="1"/>
</dbReference>
<keyword evidence="4" id="KW-0805">Transcription regulation</keyword>
<dbReference type="InterPro" id="IPR036390">
    <property type="entry name" value="WH_DNA-bd_sf"/>
</dbReference>
<dbReference type="Gene3D" id="1.10.10.10">
    <property type="entry name" value="Winged helix-like DNA-binding domain superfamily/Winged helix DNA-binding domain"/>
    <property type="match status" value="1"/>
</dbReference>
<dbReference type="Proteomes" id="UP000187404">
    <property type="component" value="Unassembled WGS sequence"/>
</dbReference>
<gene>
    <name evidence="9" type="ORF">BHK98_02990</name>
</gene>
<proteinExistence type="inferred from homology"/>
<organism evidence="9 10">
    <name type="scientific">Hornefia porci</name>
    <dbReference type="NCBI Taxonomy" id="2652292"/>
    <lineage>
        <taxon>Bacteria</taxon>
        <taxon>Bacillati</taxon>
        <taxon>Bacillota</taxon>
        <taxon>Clostridia</taxon>
        <taxon>Peptostreptococcales</taxon>
        <taxon>Anaerovoracaceae</taxon>
        <taxon>Hornefia</taxon>
    </lineage>
</organism>
<feature type="binding site" evidence="8">
    <location>
        <position position="72"/>
    </location>
    <ligand>
        <name>Fe cation</name>
        <dbReference type="ChEBI" id="CHEBI:24875"/>
    </ligand>
</feature>
<evidence type="ECO:0000256" key="5">
    <source>
        <dbReference type="ARBA" id="ARBA00023125"/>
    </source>
</evidence>
<feature type="binding site" evidence="7">
    <location>
        <position position="113"/>
    </location>
    <ligand>
        <name>Zn(2+)</name>
        <dbReference type="ChEBI" id="CHEBI:29105"/>
    </ligand>
</feature>
<comment type="similarity">
    <text evidence="1">Belongs to the Fur family.</text>
</comment>
<evidence type="ECO:0000256" key="4">
    <source>
        <dbReference type="ARBA" id="ARBA00023015"/>
    </source>
</evidence>
<dbReference type="InterPro" id="IPR002481">
    <property type="entry name" value="FUR"/>
</dbReference>
<dbReference type="EMBL" id="MJIE01000001">
    <property type="protein sequence ID" value="OLR55117.1"/>
    <property type="molecule type" value="Genomic_DNA"/>
</dbReference>
<keyword evidence="7" id="KW-0479">Metal-binding</keyword>
<comment type="cofactor">
    <cofactor evidence="8">
        <name>Mn(2+)</name>
        <dbReference type="ChEBI" id="CHEBI:29035"/>
    </cofactor>
    <cofactor evidence="8">
        <name>Fe(2+)</name>
        <dbReference type="ChEBI" id="CHEBI:29033"/>
    </cofactor>
    <text evidence="8">Binds 1 Mn(2+) or Fe(2+) ion per subunit.</text>
</comment>
<dbReference type="GO" id="GO:0003700">
    <property type="term" value="F:DNA-binding transcription factor activity"/>
    <property type="evidence" value="ECO:0007669"/>
    <property type="project" value="InterPro"/>
</dbReference>
<dbReference type="PANTHER" id="PTHR33202">
    <property type="entry name" value="ZINC UPTAKE REGULATION PROTEIN"/>
    <property type="match status" value="1"/>
</dbReference>
<dbReference type="InterPro" id="IPR036388">
    <property type="entry name" value="WH-like_DNA-bd_sf"/>
</dbReference>
<dbReference type="GO" id="GO:0008270">
    <property type="term" value="F:zinc ion binding"/>
    <property type="evidence" value="ECO:0007669"/>
    <property type="project" value="TreeGrafter"/>
</dbReference>
<feature type="binding site" evidence="7">
    <location>
        <position position="116"/>
    </location>
    <ligand>
        <name>Zn(2+)</name>
        <dbReference type="ChEBI" id="CHEBI:29105"/>
    </ligand>
</feature>
<dbReference type="GO" id="GO:0045892">
    <property type="term" value="P:negative regulation of DNA-templated transcription"/>
    <property type="evidence" value="ECO:0007669"/>
    <property type="project" value="TreeGrafter"/>
</dbReference>
<name>A0A1Q9JG40_9FIRM</name>